<sequence length="233" mass="25907">MRIVFRCDPALAEHLPRPLPARDALPGWLKAMPAKAFSESHGREIRTVKQCPPFVDAMTHGFVMPLPCDVRIEKDAVAWDWDIPEPATAGHPRAPLSFHVAEQFAGAPFANGRSALKFNSFWTVELEPGWSLYATHPVNRDDLPFRLLTGLVDSDRFQDGGINFPAVWVDPDFTGLLPKGMPVAQCFPVSRAGLDLVCESFDPARQAAYAGTVAQVLTKPGIYRKQFRAKRRE</sequence>
<accession>A0A5J6MG42</accession>
<name>A0A5J6MG42_9PROT</name>
<protein>
    <submittedName>
        <fullName evidence="1">Uncharacterized protein</fullName>
    </submittedName>
</protein>
<dbReference type="KEGG" id="htq:FRZ44_07080"/>
<organism evidence="1 2">
    <name type="scientific">Hypericibacter terrae</name>
    <dbReference type="NCBI Taxonomy" id="2602015"/>
    <lineage>
        <taxon>Bacteria</taxon>
        <taxon>Pseudomonadati</taxon>
        <taxon>Pseudomonadota</taxon>
        <taxon>Alphaproteobacteria</taxon>
        <taxon>Rhodospirillales</taxon>
        <taxon>Dongiaceae</taxon>
        <taxon>Hypericibacter</taxon>
    </lineage>
</organism>
<dbReference type="Proteomes" id="UP000326202">
    <property type="component" value="Chromosome"/>
</dbReference>
<evidence type="ECO:0000313" key="1">
    <source>
        <dbReference type="EMBL" id="QEX15425.1"/>
    </source>
</evidence>
<evidence type="ECO:0000313" key="2">
    <source>
        <dbReference type="Proteomes" id="UP000326202"/>
    </source>
</evidence>
<keyword evidence="2" id="KW-1185">Reference proteome</keyword>
<proteinExistence type="predicted"/>
<gene>
    <name evidence="1" type="ORF">FRZ44_07080</name>
</gene>
<dbReference type="OrthoDB" id="7404855at2"/>
<dbReference type="RefSeq" id="WP_151175876.1">
    <property type="nucleotide sequence ID" value="NZ_CP042906.1"/>
</dbReference>
<dbReference type="EMBL" id="CP042906">
    <property type="protein sequence ID" value="QEX15425.1"/>
    <property type="molecule type" value="Genomic_DNA"/>
</dbReference>
<dbReference type="AlphaFoldDB" id="A0A5J6MG42"/>
<reference evidence="1 2" key="1">
    <citation type="submission" date="2019-08" db="EMBL/GenBank/DDBJ databases">
        <title>Hyperibacter terrae gen. nov., sp. nov. and Hyperibacter viscosus sp. nov., two new members in the family Rhodospirillaceae isolated from the rhizosphere of Hypericum perforatum.</title>
        <authorList>
            <person name="Noviana Z."/>
        </authorList>
    </citation>
    <scope>NUCLEOTIDE SEQUENCE [LARGE SCALE GENOMIC DNA]</scope>
    <source>
        <strain evidence="1 2">R5913</strain>
    </source>
</reference>